<gene>
    <name evidence="3" type="ORF">ABDJ85_17515</name>
</gene>
<proteinExistence type="predicted"/>
<keyword evidence="4" id="KW-1185">Reference proteome</keyword>
<reference evidence="3 4" key="1">
    <citation type="submission" date="2024-05" db="EMBL/GenBank/DDBJ databases">
        <title>Roseateles sp. DJS-2-20 16S ribosomal RNA gene Genome sequencing and assembly.</title>
        <authorList>
            <person name="Woo H."/>
        </authorList>
    </citation>
    <scope>NUCLEOTIDE SEQUENCE [LARGE SCALE GENOMIC DNA]</scope>
    <source>
        <strain evidence="3 4">DJS-2-20</strain>
    </source>
</reference>
<evidence type="ECO:0000256" key="1">
    <source>
        <dbReference type="SAM" id="MobiDB-lite"/>
    </source>
</evidence>
<protein>
    <submittedName>
        <fullName evidence="3">DUF4148 domain-containing protein</fullName>
    </submittedName>
</protein>
<dbReference type="RefSeq" id="WP_347706084.1">
    <property type="nucleotide sequence ID" value="NZ_JBDPZD010000006.1"/>
</dbReference>
<feature type="region of interest" description="Disordered" evidence="1">
    <location>
        <begin position="96"/>
        <end position="118"/>
    </location>
</feature>
<comment type="caution">
    <text evidence="3">The sequence shown here is derived from an EMBL/GenBank/DDBJ whole genome shotgun (WGS) entry which is preliminary data.</text>
</comment>
<evidence type="ECO:0000313" key="3">
    <source>
        <dbReference type="EMBL" id="MEO3693272.1"/>
    </source>
</evidence>
<organism evidence="3 4">
    <name type="scientific">Roseateles paludis</name>
    <dbReference type="NCBI Taxonomy" id="3145238"/>
    <lineage>
        <taxon>Bacteria</taxon>
        <taxon>Pseudomonadati</taxon>
        <taxon>Pseudomonadota</taxon>
        <taxon>Betaproteobacteria</taxon>
        <taxon>Burkholderiales</taxon>
        <taxon>Sphaerotilaceae</taxon>
        <taxon>Roseateles</taxon>
    </lineage>
</organism>
<feature type="signal peptide" evidence="2">
    <location>
        <begin position="1"/>
        <end position="25"/>
    </location>
</feature>
<evidence type="ECO:0000256" key="2">
    <source>
        <dbReference type="SAM" id="SignalP"/>
    </source>
</evidence>
<keyword evidence="2" id="KW-0732">Signal</keyword>
<evidence type="ECO:0000313" key="4">
    <source>
        <dbReference type="Proteomes" id="UP001495147"/>
    </source>
</evidence>
<name>A0ABV0G6B8_9BURK</name>
<accession>A0ABV0G6B8</accession>
<sequence>MNAFATSSRIAIALAAVLTAGTALAQSEPAPARTRAQVIAELVAARANGELAAMHQEKGVDVQALVGAPTTELPAHAVLPRTRVTAEEIAEAHAANGERELGNFEPVAPRKPRAVAGR</sequence>
<dbReference type="Proteomes" id="UP001495147">
    <property type="component" value="Unassembled WGS sequence"/>
</dbReference>
<dbReference type="EMBL" id="JBDPZD010000006">
    <property type="protein sequence ID" value="MEO3693272.1"/>
    <property type="molecule type" value="Genomic_DNA"/>
</dbReference>
<dbReference type="InterPro" id="IPR025421">
    <property type="entry name" value="DUF4148"/>
</dbReference>
<dbReference type="Pfam" id="PF13663">
    <property type="entry name" value="DUF4148"/>
    <property type="match status" value="1"/>
</dbReference>
<feature type="chain" id="PRO_5046435359" evidence="2">
    <location>
        <begin position="26"/>
        <end position="118"/>
    </location>
</feature>